<dbReference type="GO" id="GO:0005737">
    <property type="term" value="C:cytoplasm"/>
    <property type="evidence" value="ECO:0007669"/>
    <property type="project" value="UniProtKB-SubCell"/>
</dbReference>
<comment type="similarity">
    <text evidence="2">Belongs to the methyltransferase superfamily. L-isoaspartyl/D-aspartyl protein methyltransferase family.</text>
</comment>
<dbReference type="PANTHER" id="PTHR11579:SF0">
    <property type="entry name" value="PROTEIN-L-ISOASPARTATE(D-ASPARTATE) O-METHYLTRANSFERASE"/>
    <property type="match status" value="1"/>
</dbReference>
<evidence type="ECO:0000313" key="14">
    <source>
        <dbReference type="Proteomes" id="UP000290759"/>
    </source>
</evidence>
<evidence type="ECO:0000256" key="12">
    <source>
        <dbReference type="SAM" id="SignalP"/>
    </source>
</evidence>
<name>A0A4Q2U6W4_9HYPH</name>
<proteinExistence type="inferred from homology"/>
<protein>
    <recommendedName>
        <fullName evidence="4">Protein-L-isoaspartate O-methyltransferase</fullName>
        <ecNumber evidence="3">2.1.1.77</ecNumber>
    </recommendedName>
    <alternativeName>
        <fullName evidence="11">L-isoaspartyl protein carboxyl methyltransferase</fullName>
    </alternativeName>
    <alternativeName>
        <fullName evidence="9">Protein L-isoaspartyl methyltransferase</fullName>
    </alternativeName>
    <alternativeName>
        <fullName evidence="10">Protein-beta-aspartate methyltransferase</fullName>
    </alternativeName>
</protein>
<reference evidence="13 14" key="1">
    <citation type="submission" date="2018-12" db="EMBL/GenBank/DDBJ databases">
        <authorList>
            <person name="Grouzdev D.S."/>
            <person name="Krutkina M.S."/>
        </authorList>
    </citation>
    <scope>NUCLEOTIDE SEQUENCE [LARGE SCALE GENOMIC DNA]</scope>
    <source>
        <strain evidence="13 14">RmlP026</strain>
    </source>
</reference>
<reference evidence="13 14" key="2">
    <citation type="submission" date="2019-02" db="EMBL/GenBank/DDBJ databases">
        <title>'Lichenibacterium ramalinii' gen. nov. sp. nov., 'Lichenibacterium minor' gen. nov. sp. nov.</title>
        <authorList>
            <person name="Pankratov T."/>
        </authorList>
    </citation>
    <scope>NUCLEOTIDE SEQUENCE [LARGE SCALE GENOMIC DNA]</scope>
    <source>
        <strain evidence="13 14">RmlP026</strain>
    </source>
</reference>
<keyword evidence="14" id="KW-1185">Reference proteome</keyword>
<dbReference type="PROSITE" id="PS51318">
    <property type="entry name" value="TAT"/>
    <property type="match status" value="1"/>
</dbReference>
<dbReference type="InterPro" id="IPR000682">
    <property type="entry name" value="PCMT"/>
</dbReference>
<dbReference type="InterPro" id="IPR029063">
    <property type="entry name" value="SAM-dependent_MTases_sf"/>
</dbReference>
<keyword evidence="5" id="KW-0963">Cytoplasm</keyword>
<keyword evidence="7 13" id="KW-0808">Transferase</keyword>
<evidence type="ECO:0000256" key="4">
    <source>
        <dbReference type="ARBA" id="ARBA00013346"/>
    </source>
</evidence>
<dbReference type="PANTHER" id="PTHR11579">
    <property type="entry name" value="PROTEIN-L-ISOASPARTATE O-METHYLTRANSFERASE"/>
    <property type="match status" value="1"/>
</dbReference>
<evidence type="ECO:0000256" key="6">
    <source>
        <dbReference type="ARBA" id="ARBA00022603"/>
    </source>
</evidence>
<dbReference type="GO" id="GO:0032259">
    <property type="term" value="P:methylation"/>
    <property type="evidence" value="ECO:0007669"/>
    <property type="project" value="UniProtKB-KW"/>
</dbReference>
<evidence type="ECO:0000256" key="10">
    <source>
        <dbReference type="ARBA" id="ARBA00031323"/>
    </source>
</evidence>
<dbReference type="CDD" id="cd02440">
    <property type="entry name" value="AdoMet_MTases"/>
    <property type="match status" value="1"/>
</dbReference>
<evidence type="ECO:0000256" key="1">
    <source>
        <dbReference type="ARBA" id="ARBA00004496"/>
    </source>
</evidence>
<dbReference type="GO" id="GO:0004719">
    <property type="term" value="F:protein-L-isoaspartate (D-aspartate) O-methyltransferase activity"/>
    <property type="evidence" value="ECO:0007669"/>
    <property type="project" value="UniProtKB-EC"/>
</dbReference>
<dbReference type="EC" id="2.1.1.77" evidence="3"/>
<dbReference type="SUPFAM" id="SSF53335">
    <property type="entry name" value="S-adenosyl-L-methionine-dependent methyltransferases"/>
    <property type="match status" value="1"/>
</dbReference>
<evidence type="ECO:0000256" key="11">
    <source>
        <dbReference type="ARBA" id="ARBA00031350"/>
    </source>
</evidence>
<comment type="caution">
    <text evidence="13">The sequence shown here is derived from an EMBL/GenBank/DDBJ whole genome shotgun (WGS) entry which is preliminary data.</text>
</comment>
<gene>
    <name evidence="13" type="ORF">D3273_10155</name>
</gene>
<accession>A0A4Q2U6W4</accession>
<sequence>MDRRTFLIGAGSLAASALLWRPGFALADTPKPYDAAMTPPVTGRDDFVKWMVANRGEDPKFLGEKWDRYEALLRNHDVWDAKDGRAFLLTPREDFVRPANLSRAYDHAFLDIGYGVTISGPHAVARMTSSLDVKPGEKVLEIGTGSGYQSAYLSHLTDKVWSIEIIKPLAERTRSTYDELIGKGYGEFKAIASKNADGYYGWAENGPFDKIVVTCGIDHIPPPLLQQLKPGGVMVIPVGPPGAQRVLKVEKTVAADGSITVARSDIFNKVVPFVPFTKLEGDAIQGNHNK</sequence>
<keyword evidence="8" id="KW-0949">S-adenosyl-L-methionine</keyword>
<organism evidence="13 14">
    <name type="scientific">Lichenibacterium minor</name>
    <dbReference type="NCBI Taxonomy" id="2316528"/>
    <lineage>
        <taxon>Bacteria</taxon>
        <taxon>Pseudomonadati</taxon>
        <taxon>Pseudomonadota</taxon>
        <taxon>Alphaproteobacteria</taxon>
        <taxon>Hyphomicrobiales</taxon>
        <taxon>Lichenihabitantaceae</taxon>
        <taxon>Lichenibacterium</taxon>
    </lineage>
</organism>
<dbReference type="EMBL" id="QYBB01000009">
    <property type="protein sequence ID" value="RYC32082.1"/>
    <property type="molecule type" value="Genomic_DNA"/>
</dbReference>
<dbReference type="InterPro" id="IPR006311">
    <property type="entry name" value="TAT_signal"/>
</dbReference>
<keyword evidence="6 13" id="KW-0489">Methyltransferase</keyword>
<evidence type="ECO:0000256" key="5">
    <source>
        <dbReference type="ARBA" id="ARBA00022490"/>
    </source>
</evidence>
<feature type="signal peptide" evidence="12">
    <location>
        <begin position="1"/>
        <end position="27"/>
    </location>
</feature>
<dbReference type="Pfam" id="PF01135">
    <property type="entry name" value="PCMT"/>
    <property type="match status" value="1"/>
</dbReference>
<evidence type="ECO:0000256" key="2">
    <source>
        <dbReference type="ARBA" id="ARBA00005369"/>
    </source>
</evidence>
<dbReference type="RefSeq" id="WP_129226110.1">
    <property type="nucleotide sequence ID" value="NZ_QYBB01000009.1"/>
</dbReference>
<evidence type="ECO:0000256" key="9">
    <source>
        <dbReference type="ARBA" id="ARBA00030757"/>
    </source>
</evidence>
<dbReference type="AlphaFoldDB" id="A0A4Q2U6W4"/>
<evidence type="ECO:0000313" key="13">
    <source>
        <dbReference type="EMBL" id="RYC32082.1"/>
    </source>
</evidence>
<dbReference type="Proteomes" id="UP000290759">
    <property type="component" value="Unassembled WGS sequence"/>
</dbReference>
<evidence type="ECO:0000256" key="8">
    <source>
        <dbReference type="ARBA" id="ARBA00022691"/>
    </source>
</evidence>
<dbReference type="OrthoDB" id="9810066at2"/>
<evidence type="ECO:0000256" key="3">
    <source>
        <dbReference type="ARBA" id="ARBA00011890"/>
    </source>
</evidence>
<keyword evidence="12" id="KW-0732">Signal</keyword>
<feature type="chain" id="PRO_5020999207" description="Protein-L-isoaspartate O-methyltransferase" evidence="12">
    <location>
        <begin position="28"/>
        <end position="290"/>
    </location>
</feature>
<comment type="subcellular location">
    <subcellularLocation>
        <location evidence="1">Cytoplasm</location>
    </subcellularLocation>
</comment>
<dbReference type="Gene3D" id="3.40.50.150">
    <property type="entry name" value="Vaccinia Virus protein VP39"/>
    <property type="match status" value="1"/>
</dbReference>
<dbReference type="PROSITE" id="PS01279">
    <property type="entry name" value="PCMT"/>
    <property type="match status" value="1"/>
</dbReference>
<evidence type="ECO:0000256" key="7">
    <source>
        <dbReference type="ARBA" id="ARBA00022679"/>
    </source>
</evidence>